<keyword evidence="3" id="KW-1185">Reference proteome</keyword>
<sequence>MHAELDSGQYATSVTVSDAQMASLPITSHDWNYTLLPAWLTPATGSATAAPSPRRDGHAWLIHPTP</sequence>
<feature type="region of interest" description="Disordered" evidence="1">
    <location>
        <begin position="45"/>
        <end position="66"/>
    </location>
</feature>
<dbReference type="AlphaFoldDB" id="A0A5M3XLB2"/>
<dbReference type="EMBL" id="BLAF01000024">
    <property type="protein sequence ID" value="GES21526.1"/>
    <property type="molecule type" value="Genomic_DNA"/>
</dbReference>
<gene>
    <name evidence="2" type="ORF">Aple_044220</name>
</gene>
<accession>A0A5M3XLB2</accession>
<evidence type="ECO:0000313" key="3">
    <source>
        <dbReference type="Proteomes" id="UP000377595"/>
    </source>
</evidence>
<proteinExistence type="predicted"/>
<reference evidence="2 3" key="1">
    <citation type="submission" date="2019-10" db="EMBL/GenBank/DDBJ databases">
        <title>Whole genome shotgun sequence of Acrocarpospora pleiomorpha NBRC 16267.</title>
        <authorList>
            <person name="Ichikawa N."/>
            <person name="Kimura A."/>
            <person name="Kitahashi Y."/>
            <person name="Komaki H."/>
            <person name="Oguchi A."/>
        </authorList>
    </citation>
    <scope>NUCLEOTIDE SEQUENCE [LARGE SCALE GENOMIC DNA]</scope>
    <source>
        <strain evidence="2 3">NBRC 16267</strain>
    </source>
</reference>
<organism evidence="2 3">
    <name type="scientific">Acrocarpospora pleiomorpha</name>
    <dbReference type="NCBI Taxonomy" id="90975"/>
    <lineage>
        <taxon>Bacteria</taxon>
        <taxon>Bacillati</taxon>
        <taxon>Actinomycetota</taxon>
        <taxon>Actinomycetes</taxon>
        <taxon>Streptosporangiales</taxon>
        <taxon>Streptosporangiaceae</taxon>
        <taxon>Acrocarpospora</taxon>
    </lineage>
</organism>
<protein>
    <submittedName>
        <fullName evidence="2">Uncharacterized protein</fullName>
    </submittedName>
</protein>
<name>A0A5M3XLB2_9ACTN</name>
<evidence type="ECO:0000313" key="2">
    <source>
        <dbReference type="EMBL" id="GES21526.1"/>
    </source>
</evidence>
<dbReference type="Proteomes" id="UP000377595">
    <property type="component" value="Unassembled WGS sequence"/>
</dbReference>
<comment type="caution">
    <text evidence="2">The sequence shown here is derived from an EMBL/GenBank/DDBJ whole genome shotgun (WGS) entry which is preliminary data.</text>
</comment>
<evidence type="ECO:0000256" key="1">
    <source>
        <dbReference type="SAM" id="MobiDB-lite"/>
    </source>
</evidence>